<dbReference type="Proteomes" id="UP001237823">
    <property type="component" value="Unassembled WGS sequence"/>
</dbReference>
<dbReference type="RefSeq" id="WP_289459119.1">
    <property type="nucleotide sequence ID" value="NZ_JAUCML010000006.1"/>
</dbReference>
<evidence type="ECO:0000313" key="1">
    <source>
        <dbReference type="EMBL" id="MDM7885668.1"/>
    </source>
</evidence>
<reference evidence="1 2" key="1">
    <citation type="submission" date="2023-06" db="EMBL/GenBank/DDBJ databases">
        <authorList>
            <person name="Feng G."/>
            <person name="Li J."/>
            <person name="Zhu H."/>
        </authorList>
    </citation>
    <scope>NUCLEOTIDE SEQUENCE [LARGE SCALE GENOMIC DNA]</scope>
    <source>
        <strain evidence="1 2">RHCKG23</strain>
    </source>
</reference>
<evidence type="ECO:0000313" key="2">
    <source>
        <dbReference type="Proteomes" id="UP001237823"/>
    </source>
</evidence>
<keyword evidence="2" id="KW-1185">Reference proteome</keyword>
<accession>A0ABT7T7W7</accession>
<sequence>MAELYVPVRESEALIPDLKMGIGALTVRRWDPANTATGWTLYGADLTLDVGHPFGSMFYRNDADGRVLRIGVKWHPPVQQLEFPALHPSKPELTSDCTDNEVAAIVLDARSRIGTLVAINAQIGSFVATEESENAILDASGLGLERLSEDDPRLARDA</sequence>
<name>A0ABT7T7W7_9MICO</name>
<comment type="caution">
    <text evidence="1">The sequence shown here is derived from an EMBL/GenBank/DDBJ whole genome shotgun (WGS) entry which is preliminary data.</text>
</comment>
<organism evidence="1 2">
    <name type="scientific">Curtobacterium citri</name>
    <dbReference type="NCBI Taxonomy" id="3055139"/>
    <lineage>
        <taxon>Bacteria</taxon>
        <taxon>Bacillati</taxon>
        <taxon>Actinomycetota</taxon>
        <taxon>Actinomycetes</taxon>
        <taxon>Micrococcales</taxon>
        <taxon>Microbacteriaceae</taxon>
        <taxon>Curtobacterium</taxon>
    </lineage>
</organism>
<proteinExistence type="predicted"/>
<dbReference type="EMBL" id="JAUCML010000006">
    <property type="protein sequence ID" value="MDM7885668.1"/>
    <property type="molecule type" value="Genomic_DNA"/>
</dbReference>
<gene>
    <name evidence="1" type="ORF">QUG92_11190</name>
</gene>
<protein>
    <submittedName>
        <fullName evidence="1">Uncharacterized protein</fullName>
    </submittedName>
</protein>